<proteinExistence type="predicted"/>
<accession>A0A1E5H7W1</accession>
<evidence type="ECO:0000313" key="7">
    <source>
        <dbReference type="Proteomes" id="UP000095094"/>
    </source>
</evidence>
<evidence type="ECO:0008006" key="8">
    <source>
        <dbReference type="Google" id="ProtNLM"/>
    </source>
</evidence>
<dbReference type="Proteomes" id="UP000095094">
    <property type="component" value="Unassembled WGS sequence"/>
</dbReference>
<evidence type="ECO:0000256" key="2">
    <source>
        <dbReference type="ARBA" id="ARBA00022692"/>
    </source>
</evidence>
<feature type="transmembrane region" description="Helical" evidence="5">
    <location>
        <begin position="56"/>
        <end position="74"/>
    </location>
</feature>
<dbReference type="OrthoDB" id="2039442at2"/>
<dbReference type="AlphaFoldDB" id="A0A1E5H7W1"/>
<evidence type="ECO:0000256" key="1">
    <source>
        <dbReference type="ARBA" id="ARBA00004141"/>
    </source>
</evidence>
<evidence type="ECO:0000313" key="6">
    <source>
        <dbReference type="EMBL" id="OEG20740.1"/>
    </source>
</evidence>
<keyword evidence="2 5" id="KW-0812">Transmembrane</keyword>
<evidence type="ECO:0000256" key="5">
    <source>
        <dbReference type="SAM" id="Phobius"/>
    </source>
</evidence>
<comment type="subcellular location">
    <subcellularLocation>
        <location evidence="1">Membrane</location>
        <topology evidence="1">Multi-pass membrane protein</topology>
    </subcellularLocation>
</comment>
<gene>
    <name evidence="6" type="ORF">BCR25_02690</name>
</gene>
<feature type="transmembrane region" description="Helical" evidence="5">
    <location>
        <begin position="94"/>
        <end position="112"/>
    </location>
</feature>
<dbReference type="InterPro" id="IPR003339">
    <property type="entry name" value="ABC/ECF_trnsptr_transmembrane"/>
</dbReference>
<sequence>MNKEFFEQRHPLVITAYYILMLLILMSTTNPLIIISCFLGSFTYQLVGLNRDKKHSIIYPLLFLLIITLTNPLFVHRGATVLFFFLNRPFTQEALIYGFFMGLMIAGMIYLFQNFQSKVNSEQFFYLFGRRFPKLALILTMVFRFIPMLQQYYQELNQVQKTIHRTQMRTLKERVTYGLDLFGNLFSWMLENAMDSADSMKARGYGIGKRGSRIHYTWQKKDTAAFLLILGSGFLFIYFAMAGDFQFDYYPYTEDLLEKFRQSSASYLMIVFLAFLPTIKRLWEAMTWTILKSKI</sequence>
<organism evidence="6 7">
    <name type="scientific">Enterococcus termitis</name>
    <dbReference type="NCBI Taxonomy" id="332950"/>
    <lineage>
        <taxon>Bacteria</taxon>
        <taxon>Bacillati</taxon>
        <taxon>Bacillota</taxon>
        <taxon>Bacilli</taxon>
        <taxon>Lactobacillales</taxon>
        <taxon>Enterococcaceae</taxon>
        <taxon>Enterococcus</taxon>
    </lineage>
</organism>
<dbReference type="Pfam" id="PF02361">
    <property type="entry name" value="CbiQ"/>
    <property type="match status" value="1"/>
</dbReference>
<feature type="transmembrane region" description="Helical" evidence="5">
    <location>
        <begin position="124"/>
        <end position="146"/>
    </location>
</feature>
<comment type="caution">
    <text evidence="6">The sequence shown here is derived from an EMBL/GenBank/DDBJ whole genome shotgun (WGS) entry which is preliminary data.</text>
</comment>
<dbReference type="EMBL" id="MIJY01000001">
    <property type="protein sequence ID" value="OEG20740.1"/>
    <property type="molecule type" value="Genomic_DNA"/>
</dbReference>
<feature type="transmembrane region" description="Helical" evidence="5">
    <location>
        <begin position="265"/>
        <end position="283"/>
    </location>
</feature>
<reference evidence="7" key="1">
    <citation type="submission" date="2016-09" db="EMBL/GenBank/DDBJ databases">
        <authorList>
            <person name="Gulvik C.A."/>
        </authorList>
    </citation>
    <scope>NUCLEOTIDE SEQUENCE [LARGE SCALE GENOMIC DNA]</scope>
    <source>
        <strain evidence="7">LMG 8895</strain>
    </source>
</reference>
<protein>
    <recommendedName>
        <fullName evidence="8">Cobalt transporter</fullName>
    </recommendedName>
</protein>
<evidence type="ECO:0000256" key="4">
    <source>
        <dbReference type="ARBA" id="ARBA00023136"/>
    </source>
</evidence>
<keyword evidence="7" id="KW-1185">Reference proteome</keyword>
<feature type="transmembrane region" description="Helical" evidence="5">
    <location>
        <begin position="223"/>
        <end position="245"/>
    </location>
</feature>
<evidence type="ECO:0000256" key="3">
    <source>
        <dbReference type="ARBA" id="ARBA00022989"/>
    </source>
</evidence>
<keyword evidence="4 5" id="KW-0472">Membrane</keyword>
<feature type="transmembrane region" description="Helical" evidence="5">
    <location>
        <begin position="12"/>
        <end position="44"/>
    </location>
</feature>
<dbReference type="RefSeq" id="WP_069662048.1">
    <property type="nucleotide sequence ID" value="NZ_JBHUJJ010000001.1"/>
</dbReference>
<dbReference type="CDD" id="cd16914">
    <property type="entry name" value="EcfT"/>
    <property type="match status" value="1"/>
</dbReference>
<dbReference type="GO" id="GO:0005886">
    <property type="term" value="C:plasma membrane"/>
    <property type="evidence" value="ECO:0007669"/>
    <property type="project" value="UniProtKB-ARBA"/>
</dbReference>
<name>A0A1E5H7W1_9ENTE</name>
<keyword evidence="3 5" id="KW-1133">Transmembrane helix</keyword>